<dbReference type="GO" id="GO:0005524">
    <property type="term" value="F:ATP binding"/>
    <property type="evidence" value="ECO:0007669"/>
    <property type="project" value="UniProtKB-KW"/>
</dbReference>
<dbReference type="GO" id="GO:0005829">
    <property type="term" value="C:cytosol"/>
    <property type="evidence" value="ECO:0007669"/>
    <property type="project" value="TreeGrafter"/>
</dbReference>
<dbReference type="AlphaFoldDB" id="A0A6J6ULD0"/>
<dbReference type="InterPro" id="IPR019797">
    <property type="entry name" value="Glutamate_5-kinase_CS"/>
</dbReference>
<keyword evidence="6" id="KW-0418">Kinase</keyword>
<dbReference type="PROSITE" id="PS50890">
    <property type="entry name" value="PUA"/>
    <property type="match status" value="1"/>
</dbReference>
<evidence type="ECO:0000256" key="4">
    <source>
        <dbReference type="ARBA" id="ARBA00022679"/>
    </source>
</evidence>
<evidence type="ECO:0000256" key="2">
    <source>
        <dbReference type="ARBA" id="ARBA00022605"/>
    </source>
</evidence>
<keyword evidence="7" id="KW-0067">ATP-binding</keyword>
<sequence length="365" mass="37861">MRLVVKIGSSSLTDDDGAIASESIHKLSVELSELRAAGHEVVVVSSGAVASGLPVMGFDAASRPTDSTTLQAVSAVGQARLMQTWNEQLAGQGLVAGQVLLAPHDFMVRAQYLFARSTLERLIELGVIPVVNENDAVADDEIRFGDNDRIAALVAHLISADLLVLLTDMPGLMDADPRSSGQATLIEEIIQIDHELELLAGGAGTARGSGGMASKLSAAKIAAWSGVRTVIAAATRPRVLLDAVDQVPGVGTTVLARDNQLSARKLWIAFALPSSGRIVIDAGAVRALSAGGVSLLAAGVTEVHGNFEALNAVEIVDEAGNVIAKGLTGLSAHSVQELAGRRSSDMSERSGEIVHCDDLVILPKP</sequence>
<dbReference type="SUPFAM" id="SSF88697">
    <property type="entry name" value="PUA domain-like"/>
    <property type="match status" value="1"/>
</dbReference>
<dbReference type="InterPro" id="IPR002478">
    <property type="entry name" value="PUA"/>
</dbReference>
<evidence type="ECO:0000313" key="10">
    <source>
        <dbReference type="EMBL" id="CAB4759503.1"/>
    </source>
</evidence>
<dbReference type="InterPro" id="IPR001048">
    <property type="entry name" value="Asp/Glu/Uridylate_kinase"/>
</dbReference>
<keyword evidence="3" id="KW-0641">Proline biosynthesis</keyword>
<dbReference type="InterPro" id="IPR036393">
    <property type="entry name" value="AceGlu_kinase-like_sf"/>
</dbReference>
<evidence type="ECO:0000256" key="6">
    <source>
        <dbReference type="ARBA" id="ARBA00022777"/>
    </source>
</evidence>
<dbReference type="NCBIfam" id="TIGR01027">
    <property type="entry name" value="proB"/>
    <property type="match status" value="1"/>
</dbReference>
<dbReference type="CDD" id="cd21157">
    <property type="entry name" value="PUA_G5K"/>
    <property type="match status" value="1"/>
</dbReference>
<dbReference type="GO" id="GO:0004349">
    <property type="term" value="F:glutamate 5-kinase activity"/>
    <property type="evidence" value="ECO:0007669"/>
    <property type="project" value="InterPro"/>
</dbReference>
<protein>
    <submittedName>
        <fullName evidence="10">Unannotated protein</fullName>
    </submittedName>
</protein>
<dbReference type="InterPro" id="IPR001057">
    <property type="entry name" value="Glu/AcGlu_kinase"/>
</dbReference>
<dbReference type="Pfam" id="PF00696">
    <property type="entry name" value="AA_kinase"/>
    <property type="match status" value="1"/>
</dbReference>
<evidence type="ECO:0000256" key="3">
    <source>
        <dbReference type="ARBA" id="ARBA00022650"/>
    </source>
</evidence>
<dbReference type="InterPro" id="IPR005715">
    <property type="entry name" value="Glu_5kinase/COase_Synthase"/>
</dbReference>
<dbReference type="Gene3D" id="3.40.1160.10">
    <property type="entry name" value="Acetylglutamate kinase-like"/>
    <property type="match status" value="1"/>
</dbReference>
<feature type="domain" description="PUA" evidence="8">
    <location>
        <begin position="276"/>
        <end position="355"/>
    </location>
</feature>
<dbReference type="EMBL" id="CAFBMG010000130">
    <property type="protein sequence ID" value="CAB4910759.1"/>
    <property type="molecule type" value="Genomic_DNA"/>
</dbReference>
<proteinExistence type="inferred from homology"/>
<evidence type="ECO:0000313" key="11">
    <source>
        <dbReference type="EMBL" id="CAB4910759.1"/>
    </source>
</evidence>
<dbReference type="PRINTS" id="PR00474">
    <property type="entry name" value="GLU5KINASE"/>
</dbReference>
<dbReference type="Pfam" id="PF01472">
    <property type="entry name" value="PUA"/>
    <property type="match status" value="1"/>
</dbReference>
<dbReference type="PANTHER" id="PTHR43654">
    <property type="entry name" value="GLUTAMATE 5-KINASE"/>
    <property type="match status" value="1"/>
</dbReference>
<evidence type="ECO:0000256" key="5">
    <source>
        <dbReference type="ARBA" id="ARBA00022741"/>
    </source>
</evidence>
<dbReference type="InterPro" id="IPR036974">
    <property type="entry name" value="PUA_sf"/>
</dbReference>
<keyword evidence="5" id="KW-0547">Nucleotide-binding</keyword>
<keyword evidence="4" id="KW-0808">Transferase</keyword>
<organism evidence="10">
    <name type="scientific">freshwater metagenome</name>
    <dbReference type="NCBI Taxonomy" id="449393"/>
    <lineage>
        <taxon>unclassified sequences</taxon>
        <taxon>metagenomes</taxon>
        <taxon>ecological metagenomes</taxon>
    </lineage>
</organism>
<dbReference type="EMBL" id="CAEZYU010000141">
    <property type="protein sequence ID" value="CAB4759503.1"/>
    <property type="molecule type" value="Genomic_DNA"/>
</dbReference>
<dbReference type="PIRSF" id="PIRSF000729">
    <property type="entry name" value="GK"/>
    <property type="match status" value="1"/>
</dbReference>
<dbReference type="SMART" id="SM00359">
    <property type="entry name" value="PUA"/>
    <property type="match status" value="1"/>
</dbReference>
<evidence type="ECO:0000259" key="8">
    <source>
        <dbReference type="SMART" id="SM00359"/>
    </source>
</evidence>
<dbReference type="EMBL" id="CAEZSF010000117">
    <property type="protein sequence ID" value="CAB4544160.1"/>
    <property type="molecule type" value="Genomic_DNA"/>
</dbReference>
<name>A0A6J6ULD0_9ZZZZ</name>
<evidence type="ECO:0000313" key="9">
    <source>
        <dbReference type="EMBL" id="CAB4544160.1"/>
    </source>
</evidence>
<dbReference type="SUPFAM" id="SSF53633">
    <property type="entry name" value="Carbamate kinase-like"/>
    <property type="match status" value="1"/>
</dbReference>
<dbReference type="HAMAP" id="MF_00456">
    <property type="entry name" value="ProB"/>
    <property type="match status" value="1"/>
</dbReference>
<dbReference type="GO" id="GO:0008652">
    <property type="term" value="P:amino acid biosynthetic process"/>
    <property type="evidence" value="ECO:0007669"/>
    <property type="project" value="UniProtKB-KW"/>
</dbReference>
<dbReference type="PROSITE" id="PS00902">
    <property type="entry name" value="GLUTAMATE_5_KINASE"/>
    <property type="match status" value="1"/>
</dbReference>
<keyword evidence="1" id="KW-0963">Cytoplasm</keyword>
<evidence type="ECO:0000256" key="1">
    <source>
        <dbReference type="ARBA" id="ARBA00022490"/>
    </source>
</evidence>
<dbReference type="InterPro" id="IPR041739">
    <property type="entry name" value="G5K_ProB"/>
</dbReference>
<accession>A0A6J6ULD0</accession>
<keyword evidence="2" id="KW-0028">Amino-acid biosynthesis</keyword>
<reference evidence="10" key="1">
    <citation type="submission" date="2020-05" db="EMBL/GenBank/DDBJ databases">
        <authorList>
            <person name="Chiriac C."/>
            <person name="Salcher M."/>
            <person name="Ghai R."/>
            <person name="Kavagutti S V."/>
        </authorList>
    </citation>
    <scope>NUCLEOTIDE SEQUENCE</scope>
</reference>
<dbReference type="PANTHER" id="PTHR43654:SF1">
    <property type="entry name" value="ISOPENTENYL PHOSPHATE KINASE"/>
    <property type="match status" value="1"/>
</dbReference>
<dbReference type="Gene3D" id="2.30.130.10">
    <property type="entry name" value="PUA domain"/>
    <property type="match status" value="1"/>
</dbReference>
<dbReference type="InterPro" id="IPR011529">
    <property type="entry name" value="Glu_5kinase"/>
</dbReference>
<gene>
    <name evidence="9" type="ORF">UFOPK1358_01197</name>
    <name evidence="10" type="ORF">UFOPK2766_02132</name>
    <name evidence="11" type="ORF">UFOPK3519_01400</name>
</gene>
<evidence type="ECO:0000256" key="7">
    <source>
        <dbReference type="ARBA" id="ARBA00022840"/>
    </source>
</evidence>
<dbReference type="InterPro" id="IPR015947">
    <property type="entry name" value="PUA-like_sf"/>
</dbReference>
<dbReference type="GO" id="GO:0003723">
    <property type="term" value="F:RNA binding"/>
    <property type="evidence" value="ECO:0007669"/>
    <property type="project" value="InterPro"/>
</dbReference>
<dbReference type="CDD" id="cd04242">
    <property type="entry name" value="AAK_G5K_ProB"/>
    <property type="match status" value="1"/>
</dbReference>
<dbReference type="FunFam" id="3.40.1160.10:FF:000018">
    <property type="entry name" value="Glutamate 5-kinase"/>
    <property type="match status" value="1"/>
</dbReference>